<evidence type="ECO:0000259" key="5">
    <source>
        <dbReference type="PROSITE" id="PS50905"/>
    </source>
</evidence>
<dbReference type="SUPFAM" id="SSF57802">
    <property type="entry name" value="Rubredoxin-like"/>
    <property type="match status" value="1"/>
</dbReference>
<dbReference type="CDD" id="cd01041">
    <property type="entry name" value="Rubrerythrin"/>
    <property type="match status" value="1"/>
</dbReference>
<dbReference type="CDD" id="cd00729">
    <property type="entry name" value="rubredoxin_SM"/>
    <property type="match status" value="1"/>
</dbReference>
<gene>
    <name evidence="6" type="ORF">LARV_00222</name>
</gene>
<dbReference type="InterPro" id="IPR052753">
    <property type="entry name" value="Rbr2/Nigerythrin"/>
</dbReference>
<name>A0A0S7B687_9CHLR</name>
<dbReference type="Proteomes" id="UP000055060">
    <property type="component" value="Unassembled WGS sequence"/>
</dbReference>
<dbReference type="Pfam" id="PF21349">
    <property type="entry name" value="RUBY_RBDX"/>
    <property type="match status" value="1"/>
</dbReference>
<comment type="cofactor">
    <cofactor evidence="1">
        <name>Fe(3+)</name>
        <dbReference type="ChEBI" id="CHEBI:29034"/>
    </cofactor>
</comment>
<dbReference type="GO" id="GO:0016491">
    <property type="term" value="F:oxidoreductase activity"/>
    <property type="evidence" value="ECO:0007669"/>
    <property type="project" value="InterPro"/>
</dbReference>
<sequence>MSKTLEDLQAAFAGESQANRKYTAYAQKAEADGYPQIAKLFRAAAAGETVHAIAHYKAMDGVKSTAENLQDAIHGENYEVVSMYPAFIKDAEAEGENRRAVNSFHNAFEVEKIHEALYREALALLEAGKKEEEEEYDYYVCPVCGFVHKRGAPERCPVCGTPGARFEKIS</sequence>
<dbReference type="OrthoDB" id="9799749at2"/>
<dbReference type="PROSITE" id="PS50903">
    <property type="entry name" value="RUBREDOXIN_LIKE"/>
    <property type="match status" value="1"/>
</dbReference>
<dbReference type="InterPro" id="IPR009040">
    <property type="entry name" value="Ferritin-like_diiron"/>
</dbReference>
<dbReference type="Gene3D" id="1.20.1260.10">
    <property type="match status" value="1"/>
</dbReference>
<proteinExistence type="predicted"/>
<reference evidence="6" key="1">
    <citation type="submission" date="2015-07" db="EMBL/GenBank/DDBJ databases">
        <title>Draft Genome Sequences of Anaerolinea thermolimosa IMO-1, Bellilinea caldifistulae GOMI-1, Leptolinea tardivitalis YMTK-2, Levilinea saccharolytica KIBI-1,Longilinea arvoryzae KOME-1, Previously Described as Members of the Anaerolineaceae (Chloroflexi).</title>
        <authorList>
            <person name="Sekiguchi Y."/>
            <person name="Ohashi A."/>
            <person name="Matsuura N."/>
            <person name="Tourlousse M.D."/>
        </authorList>
    </citation>
    <scope>NUCLEOTIDE SEQUENCE [LARGE SCALE GENOMIC DNA]</scope>
    <source>
        <strain evidence="6">KOME-1</strain>
    </source>
</reference>
<dbReference type="InterPro" id="IPR003251">
    <property type="entry name" value="Rr_diiron-bd_dom"/>
</dbReference>
<keyword evidence="7" id="KW-1185">Reference proteome</keyword>
<accession>A0A0S7B687</accession>
<keyword evidence="3" id="KW-0249">Electron transport</keyword>
<evidence type="ECO:0000313" key="6">
    <source>
        <dbReference type="EMBL" id="GAP12487.1"/>
    </source>
</evidence>
<dbReference type="PANTHER" id="PTHR33746">
    <property type="entry name" value="RUBRERYTHRIN"/>
    <property type="match status" value="1"/>
</dbReference>
<dbReference type="InterPro" id="IPR012347">
    <property type="entry name" value="Ferritin-like"/>
</dbReference>
<evidence type="ECO:0000256" key="3">
    <source>
        <dbReference type="ARBA" id="ARBA00022982"/>
    </source>
</evidence>
<dbReference type="InterPro" id="IPR009078">
    <property type="entry name" value="Ferritin-like_SF"/>
</dbReference>
<evidence type="ECO:0000256" key="2">
    <source>
        <dbReference type="ARBA" id="ARBA00022448"/>
    </source>
</evidence>
<organism evidence="6">
    <name type="scientific">Longilinea arvoryzae</name>
    <dbReference type="NCBI Taxonomy" id="360412"/>
    <lineage>
        <taxon>Bacteria</taxon>
        <taxon>Bacillati</taxon>
        <taxon>Chloroflexota</taxon>
        <taxon>Anaerolineae</taxon>
        <taxon>Anaerolineales</taxon>
        <taxon>Anaerolineaceae</taxon>
        <taxon>Longilinea</taxon>
    </lineage>
</organism>
<keyword evidence="2" id="KW-0813">Transport</keyword>
<dbReference type="PANTHER" id="PTHR33746:SF4">
    <property type="entry name" value="RUBRERYTHRIN"/>
    <property type="match status" value="1"/>
</dbReference>
<evidence type="ECO:0000259" key="4">
    <source>
        <dbReference type="PROSITE" id="PS50903"/>
    </source>
</evidence>
<dbReference type="PROSITE" id="PS50905">
    <property type="entry name" value="FERRITIN_LIKE"/>
    <property type="match status" value="1"/>
</dbReference>
<dbReference type="Pfam" id="PF02915">
    <property type="entry name" value="Rubrerythrin"/>
    <property type="match status" value="1"/>
</dbReference>
<dbReference type="STRING" id="360412.LARV_00222"/>
<protein>
    <submittedName>
        <fullName evidence="6">Rubrerythrin</fullName>
    </submittedName>
</protein>
<dbReference type="GO" id="GO:0005506">
    <property type="term" value="F:iron ion binding"/>
    <property type="evidence" value="ECO:0007669"/>
    <property type="project" value="InterPro"/>
</dbReference>
<evidence type="ECO:0000313" key="7">
    <source>
        <dbReference type="Proteomes" id="UP000055060"/>
    </source>
</evidence>
<dbReference type="SUPFAM" id="SSF47240">
    <property type="entry name" value="Ferritin-like"/>
    <property type="match status" value="1"/>
</dbReference>
<dbReference type="InterPro" id="IPR024934">
    <property type="entry name" value="Rubredoxin-like_dom"/>
</dbReference>
<feature type="domain" description="Rubredoxin-like" evidence="4">
    <location>
        <begin position="136"/>
        <end position="169"/>
    </location>
</feature>
<dbReference type="RefSeq" id="WP_075071908.1">
    <property type="nucleotide sequence ID" value="NZ_DF967972.1"/>
</dbReference>
<dbReference type="Gene3D" id="2.20.28.10">
    <property type="match status" value="1"/>
</dbReference>
<dbReference type="AlphaFoldDB" id="A0A0S7B687"/>
<evidence type="ECO:0000256" key="1">
    <source>
        <dbReference type="ARBA" id="ARBA00001965"/>
    </source>
</evidence>
<feature type="domain" description="Ferritin-like diiron" evidence="5">
    <location>
        <begin position="1"/>
        <end position="129"/>
    </location>
</feature>
<dbReference type="EMBL" id="DF967972">
    <property type="protein sequence ID" value="GAP12487.1"/>
    <property type="molecule type" value="Genomic_DNA"/>
</dbReference>
<dbReference type="InterPro" id="IPR048574">
    <property type="entry name" value="RUBY_RBDX"/>
</dbReference>